<keyword evidence="5 6" id="KW-0472">Membrane</keyword>
<dbReference type="GO" id="GO:0098797">
    <property type="term" value="C:plasma membrane protein complex"/>
    <property type="evidence" value="ECO:0007669"/>
    <property type="project" value="TreeGrafter"/>
</dbReference>
<dbReference type="InterPro" id="IPR051447">
    <property type="entry name" value="Lipoprotein-release_system"/>
</dbReference>
<evidence type="ECO:0000256" key="5">
    <source>
        <dbReference type="ARBA" id="ARBA00023136"/>
    </source>
</evidence>
<protein>
    <recommendedName>
        <fullName evidence="7">ABC3 transporter permease C-terminal domain-containing protein</fullName>
    </recommendedName>
</protein>
<evidence type="ECO:0000256" key="1">
    <source>
        <dbReference type="ARBA" id="ARBA00004651"/>
    </source>
</evidence>
<evidence type="ECO:0000256" key="6">
    <source>
        <dbReference type="SAM" id="Phobius"/>
    </source>
</evidence>
<feature type="transmembrane region" description="Helical" evidence="6">
    <location>
        <begin position="265"/>
        <end position="284"/>
    </location>
</feature>
<evidence type="ECO:0000313" key="8">
    <source>
        <dbReference type="EMBL" id="SVC66672.1"/>
    </source>
</evidence>
<proteinExistence type="predicted"/>
<dbReference type="PANTHER" id="PTHR30489">
    <property type="entry name" value="LIPOPROTEIN-RELEASING SYSTEM TRANSMEMBRANE PROTEIN LOLE"/>
    <property type="match status" value="1"/>
</dbReference>
<evidence type="ECO:0000259" key="7">
    <source>
        <dbReference type="Pfam" id="PF02687"/>
    </source>
</evidence>
<keyword evidence="3 6" id="KW-0812">Transmembrane</keyword>
<comment type="subcellular location">
    <subcellularLocation>
        <location evidence="1">Cell membrane</location>
        <topology evidence="1">Multi-pass membrane protein</topology>
    </subcellularLocation>
</comment>
<keyword evidence="4 6" id="KW-1133">Transmembrane helix</keyword>
<dbReference type="Pfam" id="PF02687">
    <property type="entry name" value="FtsX"/>
    <property type="match status" value="1"/>
</dbReference>
<dbReference type="PANTHER" id="PTHR30489:SF0">
    <property type="entry name" value="LIPOPROTEIN-RELEASING SYSTEM TRANSMEMBRANE PROTEIN LOLE"/>
    <property type="match status" value="1"/>
</dbReference>
<gene>
    <name evidence="8" type="ORF">METZ01_LOCUS319526</name>
</gene>
<dbReference type="AlphaFoldDB" id="A0A382P410"/>
<sequence length="300" mass="32577">IQFRGIDAELESSVSNLPGFVSAGGLLALGEQKFGVLLGAELAVALDVVTGDKITLVLPSVTYTPAGPSMTTRRLKVVGIFEVGADLDKNLMLLRLHDAMKLKRQTHVDSLTLKFTDLFRAPEILHDLSLSSSQEVFGVSWMRQNGNLYDAIQTQKATMFLLLMVLVAVAAFNLVSNLVMTVDDNQSEIAILKTMGASNRDVLIVFIAHGLMVSMVGLLLGLLVGIALTSSLGIIYNFLTNALSLDLMSEYFIRYLPTDIRFEDVGMIGLVSFIVCSLATFFPASKAARTNPVEILAHEH</sequence>
<feature type="transmembrane region" description="Helical" evidence="6">
    <location>
        <begin position="202"/>
        <end position="228"/>
    </location>
</feature>
<dbReference type="EMBL" id="UINC01103915">
    <property type="protein sequence ID" value="SVC66672.1"/>
    <property type="molecule type" value="Genomic_DNA"/>
</dbReference>
<keyword evidence="2" id="KW-1003">Cell membrane</keyword>
<feature type="transmembrane region" description="Helical" evidence="6">
    <location>
        <begin position="159"/>
        <end position="182"/>
    </location>
</feature>
<reference evidence="8" key="1">
    <citation type="submission" date="2018-05" db="EMBL/GenBank/DDBJ databases">
        <authorList>
            <person name="Lanie J.A."/>
            <person name="Ng W.-L."/>
            <person name="Kazmierczak K.M."/>
            <person name="Andrzejewski T.M."/>
            <person name="Davidsen T.M."/>
            <person name="Wayne K.J."/>
            <person name="Tettelin H."/>
            <person name="Glass J.I."/>
            <person name="Rusch D."/>
            <person name="Podicherti R."/>
            <person name="Tsui H.-C.T."/>
            <person name="Winkler M.E."/>
        </authorList>
    </citation>
    <scope>NUCLEOTIDE SEQUENCE</scope>
</reference>
<organism evidence="8">
    <name type="scientific">marine metagenome</name>
    <dbReference type="NCBI Taxonomy" id="408172"/>
    <lineage>
        <taxon>unclassified sequences</taxon>
        <taxon>metagenomes</taxon>
        <taxon>ecological metagenomes</taxon>
    </lineage>
</organism>
<name>A0A382P410_9ZZZZ</name>
<evidence type="ECO:0000256" key="2">
    <source>
        <dbReference type="ARBA" id="ARBA00022475"/>
    </source>
</evidence>
<feature type="non-terminal residue" evidence="8">
    <location>
        <position position="1"/>
    </location>
</feature>
<feature type="transmembrane region" description="Helical" evidence="6">
    <location>
        <begin position="234"/>
        <end position="253"/>
    </location>
</feature>
<feature type="domain" description="ABC3 transporter permease C-terminal" evidence="7">
    <location>
        <begin position="161"/>
        <end position="292"/>
    </location>
</feature>
<evidence type="ECO:0000256" key="3">
    <source>
        <dbReference type="ARBA" id="ARBA00022692"/>
    </source>
</evidence>
<dbReference type="InterPro" id="IPR003838">
    <property type="entry name" value="ABC3_permease_C"/>
</dbReference>
<evidence type="ECO:0000256" key="4">
    <source>
        <dbReference type="ARBA" id="ARBA00022989"/>
    </source>
</evidence>
<accession>A0A382P410</accession>
<dbReference type="GO" id="GO:0044874">
    <property type="term" value="P:lipoprotein localization to outer membrane"/>
    <property type="evidence" value="ECO:0007669"/>
    <property type="project" value="TreeGrafter"/>
</dbReference>